<gene>
    <name evidence="7" type="ORF">HHL27_00890</name>
</gene>
<dbReference type="Proteomes" id="UP000583556">
    <property type="component" value="Unassembled WGS sequence"/>
</dbReference>
<dbReference type="Pfam" id="PF02668">
    <property type="entry name" value="TauD"/>
    <property type="match status" value="1"/>
</dbReference>
<evidence type="ECO:0000256" key="4">
    <source>
        <dbReference type="ARBA" id="ARBA00023002"/>
    </source>
</evidence>
<feature type="domain" description="TauD/TfdA-like" evidence="6">
    <location>
        <begin position="6"/>
        <end position="274"/>
    </location>
</feature>
<dbReference type="AlphaFoldDB" id="A0A7Y0G7R6"/>
<dbReference type="GO" id="GO:0046872">
    <property type="term" value="F:metal ion binding"/>
    <property type="evidence" value="ECO:0007669"/>
    <property type="project" value="UniProtKB-KW"/>
</dbReference>
<dbReference type="PANTHER" id="PTHR30468">
    <property type="entry name" value="ALPHA-KETOGLUTARATE-DEPENDENT SULFONATE DIOXYGENASE"/>
    <property type="match status" value="1"/>
</dbReference>
<dbReference type="GO" id="GO:0006790">
    <property type="term" value="P:sulfur compound metabolic process"/>
    <property type="evidence" value="ECO:0007669"/>
    <property type="project" value="TreeGrafter"/>
</dbReference>
<dbReference type="InterPro" id="IPR042098">
    <property type="entry name" value="TauD-like_sf"/>
</dbReference>
<dbReference type="GO" id="GO:0000908">
    <property type="term" value="F:taurine dioxygenase activity"/>
    <property type="evidence" value="ECO:0007669"/>
    <property type="project" value="TreeGrafter"/>
</dbReference>
<organism evidence="7 8">
    <name type="scientific">Novosphingobium olei</name>
    <dbReference type="NCBI Taxonomy" id="2728851"/>
    <lineage>
        <taxon>Bacteria</taxon>
        <taxon>Pseudomonadati</taxon>
        <taxon>Pseudomonadota</taxon>
        <taxon>Alphaproteobacteria</taxon>
        <taxon>Sphingomonadales</taxon>
        <taxon>Sphingomonadaceae</taxon>
        <taxon>Novosphingobium</taxon>
    </lineage>
</organism>
<sequence length="281" mass="30773">MAIEVRPHGRVGAEILGLDLAAIDDEALAQVRCVFAEHGVVFFRDQQISEEQHIAFARRIGPINTNRFFAAHPAHPEIALVIKEPHHRDNIGGGWHTDHSYDAIPALGSILVARELPQSGGATSFASMYAAYEGLPGSLRQRLDNARAVHSARHVFGSKASAYAAASDTRAGRIGNASAADVLEDVIHPAIITHPLSGKRAIYINPGFTTRILGLSDAESDALIAEVFAHCQNPAYHSTFTWQPGSVALWDNRATWHYAHNDYHGQRREMHRITIEGEPLH</sequence>
<evidence type="ECO:0000259" key="6">
    <source>
        <dbReference type="Pfam" id="PF02668"/>
    </source>
</evidence>
<dbReference type="GO" id="GO:0005737">
    <property type="term" value="C:cytoplasm"/>
    <property type="evidence" value="ECO:0007669"/>
    <property type="project" value="TreeGrafter"/>
</dbReference>
<dbReference type="SUPFAM" id="SSF51197">
    <property type="entry name" value="Clavaminate synthase-like"/>
    <property type="match status" value="1"/>
</dbReference>
<dbReference type="EMBL" id="JABBGM010000001">
    <property type="protein sequence ID" value="NML92226.1"/>
    <property type="molecule type" value="Genomic_DNA"/>
</dbReference>
<dbReference type="Gene3D" id="3.60.130.10">
    <property type="entry name" value="Clavaminate synthase-like"/>
    <property type="match status" value="1"/>
</dbReference>
<dbReference type="InterPro" id="IPR003819">
    <property type="entry name" value="TauD/TfdA-like"/>
</dbReference>
<reference evidence="7 8" key="1">
    <citation type="submission" date="2020-04" db="EMBL/GenBank/DDBJ databases">
        <title>Novosphingobium sp. TW-4 isolated from soil.</title>
        <authorList>
            <person name="Dahal R.H."/>
            <person name="Chaudhary D.K."/>
        </authorList>
    </citation>
    <scope>NUCLEOTIDE SEQUENCE [LARGE SCALE GENOMIC DNA]</scope>
    <source>
        <strain evidence="7 8">TW-4</strain>
    </source>
</reference>
<evidence type="ECO:0000256" key="1">
    <source>
        <dbReference type="ARBA" id="ARBA00005896"/>
    </source>
</evidence>
<comment type="caution">
    <text evidence="7">The sequence shown here is derived from an EMBL/GenBank/DDBJ whole genome shotgun (WGS) entry which is preliminary data.</text>
</comment>
<dbReference type="InterPro" id="IPR051323">
    <property type="entry name" value="AtsK-like"/>
</dbReference>
<evidence type="ECO:0000256" key="5">
    <source>
        <dbReference type="ARBA" id="ARBA00023004"/>
    </source>
</evidence>
<accession>A0A7Y0G7R6</accession>
<proteinExistence type="inferred from homology"/>
<evidence type="ECO:0000313" key="8">
    <source>
        <dbReference type="Proteomes" id="UP000583556"/>
    </source>
</evidence>
<name>A0A7Y0G7R6_9SPHN</name>
<keyword evidence="3 7" id="KW-0223">Dioxygenase</keyword>
<protein>
    <submittedName>
        <fullName evidence="7">TauD/TfdA family dioxygenase</fullName>
    </submittedName>
</protein>
<dbReference type="RefSeq" id="WP_169491498.1">
    <property type="nucleotide sequence ID" value="NZ_JABBGM010000001.1"/>
</dbReference>
<keyword evidence="8" id="KW-1185">Reference proteome</keyword>
<evidence type="ECO:0000256" key="2">
    <source>
        <dbReference type="ARBA" id="ARBA00022723"/>
    </source>
</evidence>
<dbReference type="PANTHER" id="PTHR30468:SF1">
    <property type="entry name" value="ALPHA-KETOGLUTARATE-DEPENDENT SULFONATE DIOXYGENASE"/>
    <property type="match status" value="1"/>
</dbReference>
<evidence type="ECO:0000313" key="7">
    <source>
        <dbReference type="EMBL" id="NML92226.1"/>
    </source>
</evidence>
<keyword evidence="2" id="KW-0479">Metal-binding</keyword>
<evidence type="ECO:0000256" key="3">
    <source>
        <dbReference type="ARBA" id="ARBA00022964"/>
    </source>
</evidence>
<keyword evidence="4" id="KW-0560">Oxidoreductase</keyword>
<keyword evidence="5" id="KW-0408">Iron</keyword>
<comment type="similarity">
    <text evidence="1">Belongs to the TfdA dioxygenase family.</text>
</comment>